<reference evidence="1" key="1">
    <citation type="submission" date="2021-06" db="EMBL/GenBank/DDBJ databases">
        <authorList>
            <person name="Kallberg Y."/>
            <person name="Tangrot J."/>
            <person name="Rosling A."/>
        </authorList>
    </citation>
    <scope>NUCLEOTIDE SEQUENCE</scope>
    <source>
        <strain evidence="1">IL203A</strain>
    </source>
</reference>
<comment type="caution">
    <text evidence="1">The sequence shown here is derived from an EMBL/GenBank/DDBJ whole genome shotgun (WGS) entry which is preliminary data.</text>
</comment>
<evidence type="ECO:0000313" key="2">
    <source>
        <dbReference type="Proteomes" id="UP000789702"/>
    </source>
</evidence>
<gene>
    <name evidence="1" type="ORF">DHETER_LOCUS15278</name>
</gene>
<dbReference type="EMBL" id="CAJVPU010051428">
    <property type="protein sequence ID" value="CAG8761280.1"/>
    <property type="molecule type" value="Genomic_DNA"/>
</dbReference>
<feature type="non-terminal residue" evidence="1">
    <location>
        <position position="149"/>
    </location>
</feature>
<organism evidence="1 2">
    <name type="scientific">Dentiscutata heterogama</name>
    <dbReference type="NCBI Taxonomy" id="1316150"/>
    <lineage>
        <taxon>Eukaryota</taxon>
        <taxon>Fungi</taxon>
        <taxon>Fungi incertae sedis</taxon>
        <taxon>Mucoromycota</taxon>
        <taxon>Glomeromycotina</taxon>
        <taxon>Glomeromycetes</taxon>
        <taxon>Diversisporales</taxon>
        <taxon>Gigasporaceae</taxon>
        <taxon>Dentiscutata</taxon>
    </lineage>
</organism>
<evidence type="ECO:0000313" key="1">
    <source>
        <dbReference type="EMBL" id="CAG8761280.1"/>
    </source>
</evidence>
<accession>A0ACA9QTW9</accession>
<proteinExistence type="predicted"/>
<feature type="non-terminal residue" evidence="1">
    <location>
        <position position="1"/>
    </location>
</feature>
<keyword evidence="2" id="KW-1185">Reference proteome</keyword>
<name>A0ACA9QTW9_9GLOM</name>
<dbReference type="Proteomes" id="UP000789702">
    <property type="component" value="Unassembled WGS sequence"/>
</dbReference>
<protein>
    <submittedName>
        <fullName evidence="1">10838_t:CDS:1</fullName>
    </submittedName>
</protein>
<sequence>TVKLFIKRPTAGQELIPKVLKWATEDVDNPDLRDRGYIYWRLLSTDPVTAKTVVLSDKPRISTESDNMEPALLEELLLHISSLSSIYHKSPQTFIPNSKTRYLTHSPVLNRRYPGQQQQPNLLDSDIDNLASGSLGINSNPYNVDVVNI</sequence>